<keyword evidence="6" id="KW-1133">Transmembrane helix</keyword>
<dbReference type="SMART" id="SM00835">
    <property type="entry name" value="Cupin_1"/>
    <property type="match status" value="1"/>
</dbReference>
<accession>A0AAD6TYP3</accession>
<dbReference type="SUPFAM" id="SSF51182">
    <property type="entry name" value="RmlC-like cupins"/>
    <property type="match status" value="1"/>
</dbReference>
<dbReference type="Gene3D" id="2.60.120.10">
    <property type="entry name" value="Jelly Rolls"/>
    <property type="match status" value="1"/>
</dbReference>
<reference evidence="9" key="1">
    <citation type="submission" date="2023-03" db="EMBL/GenBank/DDBJ databases">
        <title>Massive genome expansion in bonnet fungi (Mycena s.s.) driven by repeated elements and novel gene families across ecological guilds.</title>
        <authorList>
            <consortium name="Lawrence Berkeley National Laboratory"/>
            <person name="Harder C.B."/>
            <person name="Miyauchi S."/>
            <person name="Viragh M."/>
            <person name="Kuo A."/>
            <person name="Thoen E."/>
            <person name="Andreopoulos B."/>
            <person name="Lu D."/>
            <person name="Skrede I."/>
            <person name="Drula E."/>
            <person name="Henrissat B."/>
            <person name="Morin E."/>
            <person name="Kohler A."/>
            <person name="Barry K."/>
            <person name="LaButti K."/>
            <person name="Morin E."/>
            <person name="Salamov A."/>
            <person name="Lipzen A."/>
            <person name="Mereny Z."/>
            <person name="Hegedus B."/>
            <person name="Baldrian P."/>
            <person name="Stursova M."/>
            <person name="Weitz H."/>
            <person name="Taylor A."/>
            <person name="Grigoriev I.V."/>
            <person name="Nagy L.G."/>
            <person name="Martin F."/>
            <person name="Kauserud H."/>
        </authorList>
    </citation>
    <scope>NUCLEOTIDE SEQUENCE</scope>
    <source>
        <strain evidence="9">CBHHK173m</strain>
    </source>
</reference>
<evidence type="ECO:0000313" key="9">
    <source>
        <dbReference type="EMBL" id="KAJ7082915.1"/>
    </source>
</evidence>
<keyword evidence="10" id="KW-1185">Reference proteome</keyword>
<name>A0AAD6TYP3_9AGAR</name>
<keyword evidence="6" id="KW-0812">Transmembrane</keyword>
<dbReference type="CDD" id="cd02241">
    <property type="entry name" value="cupin_OxOx"/>
    <property type="match status" value="1"/>
</dbReference>
<dbReference type="Proteomes" id="UP001222325">
    <property type="component" value="Unassembled WGS sequence"/>
</dbReference>
<organism evidence="9 10">
    <name type="scientific">Mycena belliarum</name>
    <dbReference type="NCBI Taxonomy" id="1033014"/>
    <lineage>
        <taxon>Eukaryota</taxon>
        <taxon>Fungi</taxon>
        <taxon>Dikarya</taxon>
        <taxon>Basidiomycota</taxon>
        <taxon>Agaricomycotina</taxon>
        <taxon>Agaricomycetes</taxon>
        <taxon>Agaricomycetidae</taxon>
        <taxon>Agaricales</taxon>
        <taxon>Marasmiineae</taxon>
        <taxon>Mycenaceae</taxon>
        <taxon>Mycena</taxon>
    </lineage>
</organism>
<proteinExistence type="inferred from homology"/>
<evidence type="ECO:0000256" key="4">
    <source>
        <dbReference type="ARBA" id="ARBA00023211"/>
    </source>
</evidence>
<dbReference type="CDD" id="cd00920">
    <property type="entry name" value="Cupredoxin"/>
    <property type="match status" value="2"/>
</dbReference>
<evidence type="ECO:0000256" key="7">
    <source>
        <dbReference type="SAM" id="SignalP"/>
    </source>
</evidence>
<evidence type="ECO:0000256" key="5">
    <source>
        <dbReference type="SAM" id="MobiDB-lite"/>
    </source>
</evidence>
<evidence type="ECO:0000256" key="2">
    <source>
        <dbReference type="ARBA" id="ARBA00007456"/>
    </source>
</evidence>
<evidence type="ECO:0000256" key="1">
    <source>
        <dbReference type="ARBA" id="ARBA00004613"/>
    </source>
</evidence>
<comment type="caution">
    <text evidence="9">The sequence shown here is derived from an EMBL/GenBank/DDBJ whole genome shotgun (WGS) entry which is preliminary data.</text>
</comment>
<dbReference type="InterPro" id="IPR014710">
    <property type="entry name" value="RmlC-like_jellyroll"/>
</dbReference>
<comment type="similarity">
    <text evidence="2">Belongs to the germin family.</text>
</comment>
<feature type="domain" description="Cupin type-1" evidence="8">
    <location>
        <begin position="59"/>
        <end position="206"/>
    </location>
</feature>
<dbReference type="SUPFAM" id="SSF49503">
    <property type="entry name" value="Cupredoxins"/>
    <property type="match status" value="2"/>
</dbReference>
<feature type="compositionally biased region" description="Low complexity" evidence="5">
    <location>
        <begin position="723"/>
        <end position="734"/>
    </location>
</feature>
<evidence type="ECO:0000256" key="3">
    <source>
        <dbReference type="ARBA" id="ARBA00022525"/>
    </source>
</evidence>
<feature type="transmembrane region" description="Helical" evidence="6">
    <location>
        <begin position="637"/>
        <end position="660"/>
    </location>
</feature>
<evidence type="ECO:0000256" key="6">
    <source>
        <dbReference type="SAM" id="Phobius"/>
    </source>
</evidence>
<evidence type="ECO:0000313" key="10">
    <source>
        <dbReference type="Proteomes" id="UP001222325"/>
    </source>
</evidence>
<dbReference type="PANTHER" id="PTHR34883">
    <property type="entry name" value="SERINE-RICH PROTEIN, PUTATIVE-RELATED-RELATED"/>
    <property type="match status" value="1"/>
</dbReference>
<protein>
    <submittedName>
        <fullName evidence="9">RmlC-like cupin</fullName>
    </submittedName>
</protein>
<dbReference type="InterPro" id="IPR008972">
    <property type="entry name" value="Cupredoxin"/>
</dbReference>
<dbReference type="PRINTS" id="PR00325">
    <property type="entry name" value="GERMIN"/>
</dbReference>
<keyword evidence="4" id="KW-0464">Manganese</keyword>
<keyword evidence="3" id="KW-0964">Secreted</keyword>
<gene>
    <name evidence="9" type="ORF">B0H15DRAFT_434420</name>
</gene>
<feature type="signal peptide" evidence="7">
    <location>
        <begin position="1"/>
        <end position="20"/>
    </location>
</feature>
<dbReference type="InterPro" id="IPR011051">
    <property type="entry name" value="RmlC_Cupin_sf"/>
</dbReference>
<dbReference type="InterPro" id="IPR001929">
    <property type="entry name" value="Germin"/>
</dbReference>
<dbReference type="GO" id="GO:0005576">
    <property type="term" value="C:extracellular region"/>
    <property type="evidence" value="ECO:0007669"/>
    <property type="project" value="UniProtKB-SubCell"/>
</dbReference>
<evidence type="ECO:0000259" key="8">
    <source>
        <dbReference type="SMART" id="SM00835"/>
    </source>
</evidence>
<dbReference type="GO" id="GO:0030145">
    <property type="term" value="F:manganese ion binding"/>
    <property type="evidence" value="ECO:0007669"/>
    <property type="project" value="InterPro"/>
</dbReference>
<sequence>MFSSFFLVLVLAALRVSADAAADMAAKKAAEADLVGKLRLAPVATDRIALLSKDDEFAFDFFDPKAAATVGKGGKIVTANSATFPAVIGTGSAMATGFLDACSMNTPHMHPRATEMQISVNSTIRTGMITENGARFIMTELPPGSMTVFPKGSIHFQVNDGCKPALFVASFNSEDPGALQVAQRFLGLPPDIVGATLGDLGVEEVVGLESKIPDNVAIGTDACLKRCGLTRPSQPTLQRQPRVSGNALSGTYSYTGTATATKSTKTATTTHAGTTVYTSYAGTPSPTHPASPVHHLIKVGADGQLKFSPANISASIGDIVTFEFHPKNHTVTQSSFANPCKALAETSTTGQVGFKSGFRPVSMDATSFPTFNITINDTAPIWGYCGQQGPPVHCQMGMVFSINAVESGPNNFEAFQRLANNSGNAASASTKVYSTPPPQSWATQTATVTHGTSKWTTVYTSYAGTPAPTYAASPVHHLIKVGADGQLKFSPANISASIGDIVTFEFHPKNHTVTQSSFSNPCKALAETSKTGQVGFKSGFRPVSMDATSFPTFNITINDTAPIWGYCGQQGPPVHCQQGMVFSINAVESGPNNFEAFQRLANNSGTYYSAPAVDKNLAAAGSGSNSESESSNKPSPALIALLAINGVLVIGVIVLGGLYFRKRRASERVNRHKQLYTSISVSGDPIFAAPEKPYDDAAAPGDTTPLTHGLTHGPYYDPHEPASRSPSRPASRLR</sequence>
<feature type="chain" id="PRO_5042296895" evidence="7">
    <location>
        <begin position="21"/>
        <end position="734"/>
    </location>
</feature>
<dbReference type="Pfam" id="PF00190">
    <property type="entry name" value="Cupin_1"/>
    <property type="match status" value="1"/>
</dbReference>
<keyword evidence="7" id="KW-0732">Signal</keyword>
<dbReference type="InterPro" id="IPR052953">
    <property type="entry name" value="Ser-rich/MCO-related"/>
</dbReference>
<dbReference type="EMBL" id="JARJCN010000043">
    <property type="protein sequence ID" value="KAJ7082915.1"/>
    <property type="molecule type" value="Genomic_DNA"/>
</dbReference>
<dbReference type="Gene3D" id="2.60.40.420">
    <property type="entry name" value="Cupredoxins - blue copper proteins"/>
    <property type="match status" value="2"/>
</dbReference>
<comment type="subcellular location">
    <subcellularLocation>
        <location evidence="1">Secreted</location>
    </subcellularLocation>
</comment>
<dbReference type="AlphaFoldDB" id="A0AAD6TYP3"/>
<dbReference type="InterPro" id="IPR006045">
    <property type="entry name" value="Cupin_1"/>
</dbReference>
<dbReference type="PANTHER" id="PTHR34883:SF15">
    <property type="entry name" value="EXTRACELLULAR SERINE-RICH PROTEIN"/>
    <property type="match status" value="1"/>
</dbReference>
<keyword evidence="6" id="KW-0472">Membrane</keyword>
<feature type="region of interest" description="Disordered" evidence="5">
    <location>
        <begin position="691"/>
        <end position="734"/>
    </location>
</feature>